<comment type="caution">
    <text evidence="7">The sequence shown here is derived from an EMBL/GenBank/DDBJ whole genome shotgun (WGS) entry which is preliminary data.</text>
</comment>
<dbReference type="Pfam" id="PF14520">
    <property type="entry name" value="HHH_5"/>
    <property type="match status" value="1"/>
</dbReference>
<evidence type="ECO:0000256" key="2">
    <source>
        <dbReference type="ARBA" id="ARBA00022763"/>
    </source>
</evidence>
<dbReference type="SUPFAM" id="SSF50249">
    <property type="entry name" value="Nucleic acid-binding proteins"/>
    <property type="match status" value="1"/>
</dbReference>
<feature type="non-terminal residue" evidence="7">
    <location>
        <position position="1"/>
    </location>
</feature>
<keyword evidence="7" id="KW-0067">ATP-binding</keyword>
<dbReference type="InterPro" id="IPR010994">
    <property type="entry name" value="RuvA_2-like"/>
</dbReference>
<dbReference type="Pfam" id="PF01330">
    <property type="entry name" value="RuvA_N"/>
    <property type="match status" value="1"/>
</dbReference>
<dbReference type="InterPro" id="IPR013849">
    <property type="entry name" value="DNA_helicase_Holl-junc_RuvA_I"/>
</dbReference>
<evidence type="ECO:0000313" key="8">
    <source>
        <dbReference type="Proteomes" id="UP001174909"/>
    </source>
</evidence>
<keyword evidence="8" id="KW-1185">Reference proteome</keyword>
<dbReference type="AlphaFoldDB" id="A0AA35T490"/>
<protein>
    <submittedName>
        <fullName evidence="7">Holliday junction ATP-dependent DNA helicase RuvA</fullName>
    </submittedName>
</protein>
<evidence type="ECO:0000259" key="6">
    <source>
        <dbReference type="SMART" id="SM00278"/>
    </source>
</evidence>
<feature type="region of interest" description="Disordered" evidence="5">
    <location>
        <begin position="1"/>
        <end position="80"/>
    </location>
</feature>
<dbReference type="Gene3D" id="2.40.50.140">
    <property type="entry name" value="Nucleic acid-binding proteins"/>
    <property type="match status" value="1"/>
</dbReference>
<dbReference type="GO" id="GO:0009378">
    <property type="term" value="F:four-way junction helicase activity"/>
    <property type="evidence" value="ECO:0007669"/>
    <property type="project" value="InterPro"/>
</dbReference>
<keyword evidence="3" id="KW-0238">DNA-binding</keyword>
<dbReference type="EMBL" id="CASHTH010003112">
    <property type="protein sequence ID" value="CAI8040486.1"/>
    <property type="molecule type" value="Genomic_DNA"/>
</dbReference>
<dbReference type="NCBIfam" id="TIGR00084">
    <property type="entry name" value="ruvA"/>
    <property type="match status" value="1"/>
</dbReference>
<dbReference type="SMART" id="SM00278">
    <property type="entry name" value="HhH1"/>
    <property type="match status" value="2"/>
</dbReference>
<feature type="domain" description="Helix-hairpin-helix DNA-binding motif class 1" evidence="6">
    <location>
        <begin position="191"/>
        <end position="210"/>
    </location>
</feature>
<dbReference type="GO" id="GO:0006281">
    <property type="term" value="P:DNA repair"/>
    <property type="evidence" value="ECO:0007669"/>
    <property type="project" value="UniProtKB-KW"/>
</dbReference>
<evidence type="ECO:0000256" key="5">
    <source>
        <dbReference type="SAM" id="MobiDB-lite"/>
    </source>
</evidence>
<feature type="compositionally biased region" description="Gly residues" evidence="5">
    <location>
        <begin position="1"/>
        <end position="10"/>
    </location>
</feature>
<name>A0AA35T490_GEOBA</name>
<organism evidence="7 8">
    <name type="scientific">Geodia barretti</name>
    <name type="common">Barrett's horny sponge</name>
    <dbReference type="NCBI Taxonomy" id="519541"/>
    <lineage>
        <taxon>Eukaryota</taxon>
        <taxon>Metazoa</taxon>
        <taxon>Porifera</taxon>
        <taxon>Demospongiae</taxon>
        <taxon>Heteroscleromorpha</taxon>
        <taxon>Tetractinellida</taxon>
        <taxon>Astrophorina</taxon>
        <taxon>Geodiidae</taxon>
        <taxon>Geodia</taxon>
    </lineage>
</organism>
<gene>
    <name evidence="7" type="ORF">GBAR_LOCUS22555</name>
</gene>
<dbReference type="GO" id="GO:0005524">
    <property type="term" value="F:ATP binding"/>
    <property type="evidence" value="ECO:0007669"/>
    <property type="project" value="InterPro"/>
</dbReference>
<sequence length="283" mass="30096">RRCPGGGGGSARRRIQPALGKTGAYRVRSGRKGFGGRHGGPATRHGRPAGLGGRVGRARRRHLPSGRPAGQGPSGPCHSGTIRVIERLAGRLLATGEGHVVLDVHGIGFRLQVSTGTASRLGVLGDEISLTVRMLLHREETVQLYGFRETEEAALFDQLRGVSGVGPSVALNLLSLSVPRLRQAIRDKEVKMLQAAPGVGAKLARRLITELAEALPEEESPAAPAVGARDPVHEALVTAFTNLQFTDRRRIDEVVQSVRAEKPDADLQDLFKAALSRLSARGA</sequence>
<dbReference type="InterPro" id="IPR012340">
    <property type="entry name" value="NA-bd_OB-fold"/>
</dbReference>
<feature type="domain" description="Helix-hairpin-helix DNA-binding motif class 1" evidence="6">
    <location>
        <begin position="157"/>
        <end position="176"/>
    </location>
</feature>
<dbReference type="GO" id="GO:0006310">
    <property type="term" value="P:DNA recombination"/>
    <property type="evidence" value="ECO:0007669"/>
    <property type="project" value="InterPro"/>
</dbReference>
<evidence type="ECO:0000256" key="4">
    <source>
        <dbReference type="ARBA" id="ARBA00023204"/>
    </source>
</evidence>
<dbReference type="InterPro" id="IPR000085">
    <property type="entry name" value="RuvA"/>
</dbReference>
<keyword evidence="2" id="KW-0227">DNA damage</keyword>
<reference evidence="7" key="1">
    <citation type="submission" date="2023-03" db="EMBL/GenBank/DDBJ databases">
        <authorList>
            <person name="Steffen K."/>
            <person name="Cardenas P."/>
        </authorList>
    </citation>
    <scope>NUCLEOTIDE SEQUENCE</scope>
</reference>
<accession>A0AA35T490</accession>
<evidence type="ECO:0000313" key="7">
    <source>
        <dbReference type="EMBL" id="CAI8040486.1"/>
    </source>
</evidence>
<proteinExistence type="inferred from homology"/>
<keyword evidence="7" id="KW-0347">Helicase</keyword>
<keyword evidence="7" id="KW-0547">Nucleotide-binding</keyword>
<dbReference type="GO" id="GO:0003677">
    <property type="term" value="F:DNA binding"/>
    <property type="evidence" value="ECO:0007669"/>
    <property type="project" value="UniProtKB-KW"/>
</dbReference>
<dbReference type="Gene3D" id="1.10.150.20">
    <property type="entry name" value="5' to 3' exonuclease, C-terminal subdomain"/>
    <property type="match status" value="1"/>
</dbReference>
<dbReference type="SUPFAM" id="SSF47781">
    <property type="entry name" value="RuvA domain 2-like"/>
    <property type="match status" value="1"/>
</dbReference>
<keyword evidence="7" id="KW-0378">Hydrolase</keyword>
<dbReference type="InterPro" id="IPR003583">
    <property type="entry name" value="Hlx-hairpin-Hlx_DNA-bd_motif"/>
</dbReference>
<evidence type="ECO:0000256" key="3">
    <source>
        <dbReference type="ARBA" id="ARBA00023125"/>
    </source>
</evidence>
<dbReference type="Proteomes" id="UP001174909">
    <property type="component" value="Unassembled WGS sequence"/>
</dbReference>
<keyword evidence="4" id="KW-0234">DNA repair</keyword>
<dbReference type="HAMAP" id="MF_00031">
    <property type="entry name" value="DNA_HJ_migration_RuvA"/>
    <property type="match status" value="1"/>
</dbReference>
<keyword evidence="1" id="KW-0963">Cytoplasm</keyword>
<evidence type="ECO:0000256" key="1">
    <source>
        <dbReference type="ARBA" id="ARBA00022490"/>
    </source>
</evidence>